<organism evidence="2 3">
    <name type="scientific">Synechococcus sp. (strain ATCC 27144 / PCC 6301 / SAUG 1402/1)</name>
    <name type="common">Anacystis nidulans</name>
    <dbReference type="NCBI Taxonomy" id="269084"/>
    <lineage>
        <taxon>Bacteria</taxon>
        <taxon>Bacillati</taxon>
        <taxon>Cyanobacteriota</taxon>
        <taxon>Cyanophyceae</taxon>
        <taxon>Synechococcales</taxon>
        <taxon>Synechococcaceae</taxon>
        <taxon>Synechococcus</taxon>
    </lineage>
</organism>
<dbReference type="GeneID" id="72430224"/>
<name>A0A0H3JZH3_SYNP6</name>
<dbReference type="InterPro" id="IPR045388">
    <property type="entry name" value="HHL1-like"/>
</dbReference>
<dbReference type="Pfam" id="PF20133">
    <property type="entry name" value="HHL1-like"/>
    <property type="match status" value="1"/>
</dbReference>
<evidence type="ECO:0000313" key="2">
    <source>
        <dbReference type="EMBL" id="BAD78381.1"/>
    </source>
</evidence>
<dbReference type="eggNOG" id="ENOG5032QZ5">
    <property type="taxonomic scope" value="Bacteria"/>
</dbReference>
<sequence length="138" mass="15973">MAKGFAPEQPQKKQPSKAARKRAEAAQTYDRMTREGTPDFEIYVRIPGKEQWFPVGVIAVKRVDLVNYAIRDNQAQLQEAAGRLFPPLRKQEVLEFGYRLKEFKDEPIKAYEEPKLKIPNPLTAIGERIAQIFNPRKY</sequence>
<gene>
    <name evidence="2" type="ordered locus">syc0191_c</name>
</gene>
<proteinExistence type="predicted"/>
<dbReference type="Proteomes" id="UP000001175">
    <property type="component" value="Chromosome"/>
</dbReference>
<protein>
    <submittedName>
        <fullName evidence="2">Uncharacterized protein</fullName>
    </submittedName>
</protein>
<evidence type="ECO:0000256" key="1">
    <source>
        <dbReference type="SAM" id="MobiDB-lite"/>
    </source>
</evidence>
<dbReference type="KEGG" id="syc:syc0191_c"/>
<dbReference type="EMBL" id="AP008231">
    <property type="protein sequence ID" value="BAD78381.1"/>
    <property type="molecule type" value="Genomic_DNA"/>
</dbReference>
<accession>A0A0H3JZH3</accession>
<dbReference type="RefSeq" id="WP_011242505.1">
    <property type="nucleotide sequence ID" value="NC_006576.1"/>
</dbReference>
<dbReference type="AlphaFoldDB" id="A0A0H3JZH3"/>
<evidence type="ECO:0000313" key="3">
    <source>
        <dbReference type="Proteomes" id="UP000001175"/>
    </source>
</evidence>
<reference evidence="2 3" key="1">
    <citation type="journal article" date="2007" name="Photosyn. Res.">
        <title>Complete nucleotide sequence of the freshwater unicellular cyanobacterium Synechococcus elongatus PCC 6301 chromosome: gene content and organization.</title>
        <authorList>
            <person name="Sugita C."/>
            <person name="Ogata K."/>
            <person name="Shikata M."/>
            <person name="Jikuya H."/>
            <person name="Takano J."/>
            <person name="Furumichi M."/>
            <person name="Kanehisa M."/>
            <person name="Omata T."/>
            <person name="Sugiura M."/>
            <person name="Sugita M."/>
        </authorList>
    </citation>
    <scope>NUCLEOTIDE SEQUENCE [LARGE SCALE GENOMIC DNA]</scope>
    <source>
        <strain evidence="3">ATCC 27144 / PCC 6301 / SAUG 1402/1</strain>
    </source>
</reference>
<feature type="region of interest" description="Disordered" evidence="1">
    <location>
        <begin position="1"/>
        <end position="32"/>
    </location>
</feature>